<evidence type="ECO:0000313" key="1">
    <source>
        <dbReference type="EMBL" id="KAI8021254.1"/>
    </source>
</evidence>
<accession>A0ACC0I6A3</accession>
<protein>
    <submittedName>
        <fullName evidence="1">Membrane peptidase YdiL</fullName>
    </submittedName>
</protein>
<dbReference type="EMBL" id="CM045763">
    <property type="protein sequence ID" value="KAI8021254.1"/>
    <property type="molecule type" value="Genomic_DNA"/>
</dbReference>
<gene>
    <name evidence="1" type="ORF">LOK49_LG03G00449</name>
</gene>
<dbReference type="Proteomes" id="UP001060215">
    <property type="component" value="Chromosome 6"/>
</dbReference>
<reference evidence="1 2" key="1">
    <citation type="journal article" date="2022" name="Plant J.">
        <title>Chromosome-level genome of Camellia lanceoleosa provides a valuable resource for understanding genome evolution and self-incompatibility.</title>
        <authorList>
            <person name="Gong W."/>
            <person name="Xiao S."/>
            <person name="Wang L."/>
            <person name="Liao Z."/>
            <person name="Chang Y."/>
            <person name="Mo W."/>
            <person name="Hu G."/>
            <person name="Li W."/>
            <person name="Zhao G."/>
            <person name="Zhu H."/>
            <person name="Hu X."/>
            <person name="Ji K."/>
            <person name="Xiang X."/>
            <person name="Song Q."/>
            <person name="Yuan D."/>
            <person name="Jin S."/>
            <person name="Zhang L."/>
        </authorList>
    </citation>
    <scope>NUCLEOTIDE SEQUENCE [LARGE SCALE GENOMIC DNA]</scope>
    <source>
        <strain evidence="1">SQ_2022a</strain>
    </source>
</reference>
<sequence>MVLTMMSMSLARSSLSSLSVSPMPFSSKTLPRPTHAVFLSRHSKFSLSQSNRCLRLHTSPPSSRGRHSICFYNRDEDKFQHKESELAWPILKRWDVPWKWQTVSLTSLACGISFVLTGLIEAAAIPYLGLQIGELSLDEKAEILFLDQGITTAVVLVVLYSLTNTFQPRPDDLFRYDLREPFDLQKGWLLWAAIGLVGALIAIALTGAALSLFGGVDPQRETDALVRLLPLIGSSSISTVCLLGITGVLAPLLEETLFRGFLMVSLTKWLPTPVSVLISAAVFAVAHLTPGQFPQLFVLGIALGFSYAQTRNLLAPITIHALWNSGVILLLTFLQVQGYDIRELLQASS</sequence>
<comment type="caution">
    <text evidence="1">The sequence shown here is derived from an EMBL/GenBank/DDBJ whole genome shotgun (WGS) entry which is preliminary data.</text>
</comment>
<name>A0ACC0I6A3_9ERIC</name>
<organism evidence="1 2">
    <name type="scientific">Camellia lanceoleosa</name>
    <dbReference type="NCBI Taxonomy" id="1840588"/>
    <lineage>
        <taxon>Eukaryota</taxon>
        <taxon>Viridiplantae</taxon>
        <taxon>Streptophyta</taxon>
        <taxon>Embryophyta</taxon>
        <taxon>Tracheophyta</taxon>
        <taxon>Spermatophyta</taxon>
        <taxon>Magnoliopsida</taxon>
        <taxon>eudicotyledons</taxon>
        <taxon>Gunneridae</taxon>
        <taxon>Pentapetalae</taxon>
        <taxon>asterids</taxon>
        <taxon>Ericales</taxon>
        <taxon>Theaceae</taxon>
        <taxon>Camellia</taxon>
    </lineage>
</organism>
<proteinExistence type="predicted"/>
<evidence type="ECO:0000313" key="2">
    <source>
        <dbReference type="Proteomes" id="UP001060215"/>
    </source>
</evidence>
<keyword evidence="2" id="KW-1185">Reference proteome</keyword>